<organism evidence="7 8">
    <name type="scientific">Coriobacterium glomerans (strain ATCC 49209 / DSM 20642 / JCM 10262 / PW2)</name>
    <dbReference type="NCBI Taxonomy" id="700015"/>
    <lineage>
        <taxon>Bacteria</taxon>
        <taxon>Bacillati</taxon>
        <taxon>Actinomycetota</taxon>
        <taxon>Coriobacteriia</taxon>
        <taxon>Coriobacteriales</taxon>
        <taxon>Coriobacteriaceae</taxon>
        <taxon>Coriobacterium</taxon>
    </lineage>
</organism>
<keyword evidence="3 6" id="KW-0464">Manganese</keyword>
<dbReference type="EC" id="5.3.1.14" evidence="6"/>
<dbReference type="GO" id="GO:0005737">
    <property type="term" value="C:cytoplasm"/>
    <property type="evidence" value="ECO:0007669"/>
    <property type="project" value="UniProtKB-SubCell"/>
</dbReference>
<keyword evidence="2 6" id="KW-0479">Metal-binding</keyword>
<feature type="binding site" evidence="6">
    <location>
        <position position="295"/>
    </location>
    <ligand>
        <name>Mn(2+)</name>
        <dbReference type="ChEBI" id="CHEBI:29035"/>
    </ligand>
</feature>
<evidence type="ECO:0000256" key="6">
    <source>
        <dbReference type="HAMAP-Rule" id="MF_00541"/>
    </source>
</evidence>
<accession>F2NBD0</accession>
<dbReference type="UniPathway" id="UPA00541">
    <property type="reaction ID" value="UER00601"/>
</dbReference>
<feature type="binding site" evidence="6">
    <location>
        <position position="261"/>
    </location>
    <ligand>
        <name>Mn(2+)</name>
        <dbReference type="ChEBI" id="CHEBI:29035"/>
    </ligand>
</feature>
<dbReference type="PANTHER" id="PTHR30268">
    <property type="entry name" value="L-RHAMNOSE ISOMERASE"/>
    <property type="match status" value="1"/>
</dbReference>
<dbReference type="InterPro" id="IPR036237">
    <property type="entry name" value="Xyl_isomerase-like_sf"/>
</dbReference>
<dbReference type="InterPro" id="IPR050337">
    <property type="entry name" value="L-rhamnose_isomerase"/>
</dbReference>
<dbReference type="STRING" id="700015.Corgl_0551"/>
<comment type="cofactor">
    <cofactor evidence="6">
        <name>Mn(2+)</name>
        <dbReference type="ChEBI" id="CHEBI:29035"/>
    </cofactor>
    <text evidence="6">Binds 1 Mn(2+) ion per subunit.</text>
</comment>
<comment type="function">
    <text evidence="6">Catalyzes the interconversion of L-rhamnose and L-rhamnulose.</text>
</comment>
<comment type="pathway">
    <text evidence="6">Carbohydrate degradation; L-rhamnose degradation; glycerone phosphate from L-rhamnose: step 1/3.</text>
</comment>
<comment type="similarity">
    <text evidence="6">Belongs to the rhamnose isomerase family.</text>
</comment>
<keyword evidence="4 6" id="KW-0413">Isomerase</keyword>
<dbReference type="GO" id="GO:0019324">
    <property type="term" value="P:L-lyxose metabolic process"/>
    <property type="evidence" value="ECO:0007669"/>
    <property type="project" value="TreeGrafter"/>
</dbReference>
<sequence>MTTAYEIAKEAYAEYGIDTEDVIEKAASKAISIHCWQGDDVAGFDQPGNAASGGILTTGGYPGRATTFEQLTADFDQAARLIPGRKRVNLHASYAVFTDEHPWVDRDRLEYAHFEPWVAWARRRGYGIDFNPTLFSHPRVVDNLTVSSPDESVRSFWIRHCIACRRIAEQIGTELDDLVLNNFWIPDGLKDRPADRYTMRARLRSALDEIYSEDAPHVIDSVEQKVFGIGLEGFTCGNQEFYVAYAAQRGGRVVPLIDSGHFNPTESIADKLPSLLQFFPFVPLHVTRPMHWDSDHVVLFEDDILEIAAEIVRSPGGWERVLIGLDFFDASINRIAAWVSGARAMQKSIVYALLQPWQRLAELQDASRFSEKMVVSEQFKSMPWPAVWDEYCRRAGAPLDGGLWPLIDAYEKTVLVQRS</sequence>
<dbReference type="Gene3D" id="3.20.20.150">
    <property type="entry name" value="Divalent-metal-dependent TIM barrel enzymes"/>
    <property type="match status" value="1"/>
</dbReference>
<reference evidence="8" key="1">
    <citation type="journal article" date="2013" name="Stand. Genomic Sci.">
        <title>Complete genome sequence of Coriobacterium glomerans type strain (PW2(T)) from the midgut of Pyrrhocoris apterus L. (red soldier bug).</title>
        <authorList>
            <person name="Stackebrandt E."/>
            <person name="Zeytun A."/>
            <person name="Lapidus A."/>
            <person name="Nolan M."/>
            <person name="Lucas S."/>
            <person name="Hammon N."/>
            <person name="Deshpande S."/>
            <person name="Cheng J.F."/>
            <person name="Tapia R."/>
            <person name="Goodwin L.A."/>
            <person name="Pitluck S."/>
            <person name="Liolios K."/>
            <person name="Pagani I."/>
            <person name="Ivanova N."/>
            <person name="Mavromatis K."/>
            <person name="Mikhailova N."/>
            <person name="Huntemann M."/>
            <person name="Pati A."/>
            <person name="Chen A."/>
            <person name="Palaniappan K."/>
            <person name="Chang Y.J."/>
            <person name="Land M."/>
            <person name="Hauser L."/>
            <person name="Rohde M."/>
            <person name="Pukall R."/>
            <person name="Goker M."/>
            <person name="Detter J.C."/>
            <person name="Woyke T."/>
            <person name="Bristow J."/>
            <person name="Eisen J.A."/>
            <person name="Markowitz V."/>
            <person name="Hugenholtz P."/>
            <person name="Kyrpides N.C."/>
            <person name="Klenk H.P."/>
        </authorList>
    </citation>
    <scope>NUCLEOTIDE SEQUENCE</scope>
    <source>
        <strain evidence="8">ATCC 49209 / DSM 20642 / JCM 10262 / PW2</strain>
    </source>
</reference>
<dbReference type="RefSeq" id="WP_013708409.1">
    <property type="nucleotide sequence ID" value="NC_015389.1"/>
</dbReference>
<dbReference type="EMBL" id="CP002628">
    <property type="protein sequence ID" value="AEB06666.1"/>
    <property type="molecule type" value="Genomic_DNA"/>
</dbReference>
<gene>
    <name evidence="6" type="primary">rhaA</name>
    <name evidence="7" type="ordered locus">Corgl_0551</name>
</gene>
<keyword evidence="5 6" id="KW-0684">Rhamnose metabolism</keyword>
<evidence type="ECO:0000256" key="4">
    <source>
        <dbReference type="ARBA" id="ARBA00023235"/>
    </source>
</evidence>
<keyword evidence="8" id="KW-1185">Reference proteome</keyword>
<dbReference type="SUPFAM" id="SSF51658">
    <property type="entry name" value="Xylose isomerase-like"/>
    <property type="match status" value="1"/>
</dbReference>
<name>F2NBD0_CORGP</name>
<dbReference type="Pfam" id="PF06134">
    <property type="entry name" value="RhaA"/>
    <property type="match status" value="1"/>
</dbReference>
<dbReference type="HAMAP" id="MF_00541">
    <property type="entry name" value="RhaA"/>
    <property type="match status" value="1"/>
</dbReference>
<evidence type="ECO:0000256" key="2">
    <source>
        <dbReference type="ARBA" id="ARBA00022723"/>
    </source>
</evidence>
<keyword evidence="1 6" id="KW-0963">Cytoplasm</keyword>
<proteinExistence type="inferred from homology"/>
<comment type="catalytic activity">
    <reaction evidence="6">
        <text>L-rhamnopyranose = L-rhamnulose</text>
        <dbReference type="Rhea" id="RHEA:23160"/>
        <dbReference type="ChEBI" id="CHEBI:17897"/>
        <dbReference type="ChEBI" id="CHEBI:62346"/>
        <dbReference type="EC" id="5.3.1.14"/>
    </reaction>
</comment>
<dbReference type="GO" id="GO:0019301">
    <property type="term" value="P:rhamnose catabolic process"/>
    <property type="evidence" value="ECO:0007669"/>
    <property type="project" value="UniProtKB-UniRule"/>
</dbReference>
<comment type="subcellular location">
    <subcellularLocation>
        <location evidence="6">Cytoplasm</location>
    </subcellularLocation>
</comment>
<dbReference type="GO" id="GO:0030145">
    <property type="term" value="F:manganese ion binding"/>
    <property type="evidence" value="ECO:0007669"/>
    <property type="project" value="UniProtKB-UniRule"/>
</dbReference>
<evidence type="ECO:0000256" key="1">
    <source>
        <dbReference type="ARBA" id="ARBA00022490"/>
    </source>
</evidence>
<dbReference type="eggNOG" id="COG4806">
    <property type="taxonomic scope" value="Bacteria"/>
</dbReference>
<dbReference type="Proteomes" id="UP000006851">
    <property type="component" value="Chromosome"/>
</dbReference>
<dbReference type="HOGENOM" id="CLU_052790_0_0_11"/>
<dbReference type="InterPro" id="IPR009308">
    <property type="entry name" value="Rhamnose_isomerase"/>
</dbReference>
<protein>
    <recommendedName>
        <fullName evidence="6">L-rhamnose isomerase</fullName>
        <ecNumber evidence="6">5.3.1.14</ecNumber>
    </recommendedName>
</protein>
<dbReference type="KEGG" id="cgo:Corgl_0551"/>
<feature type="binding site" evidence="6">
    <location>
        <position position="293"/>
    </location>
    <ligand>
        <name>Mn(2+)</name>
        <dbReference type="ChEBI" id="CHEBI:29035"/>
    </ligand>
</feature>
<dbReference type="PANTHER" id="PTHR30268:SF0">
    <property type="entry name" value="L-RHAMNOSE ISOMERASE"/>
    <property type="match status" value="1"/>
</dbReference>
<dbReference type="AlphaFoldDB" id="F2NBD0"/>
<evidence type="ECO:0000256" key="5">
    <source>
        <dbReference type="ARBA" id="ARBA00023308"/>
    </source>
</evidence>
<evidence type="ECO:0000313" key="8">
    <source>
        <dbReference type="Proteomes" id="UP000006851"/>
    </source>
</evidence>
<evidence type="ECO:0000313" key="7">
    <source>
        <dbReference type="EMBL" id="AEB06666.1"/>
    </source>
</evidence>
<evidence type="ECO:0000256" key="3">
    <source>
        <dbReference type="ARBA" id="ARBA00023211"/>
    </source>
</evidence>
<dbReference type="GO" id="GO:0008740">
    <property type="term" value="F:L-rhamnose isomerase activity"/>
    <property type="evidence" value="ECO:0007669"/>
    <property type="project" value="UniProtKB-UniRule"/>
</dbReference>
<dbReference type="OrthoDB" id="9766697at2"/>